<evidence type="ECO:0000313" key="3">
    <source>
        <dbReference type="Proteomes" id="UP000199372"/>
    </source>
</evidence>
<reference evidence="3" key="1">
    <citation type="submission" date="2016-10" db="EMBL/GenBank/DDBJ databases">
        <authorList>
            <person name="Varghese N."/>
            <person name="Submissions S."/>
        </authorList>
    </citation>
    <scope>NUCLEOTIDE SEQUENCE [LARGE SCALE GENOMIC DNA]</scope>
    <source>
        <strain evidence="3">DSM 26893</strain>
    </source>
</reference>
<dbReference type="OrthoDB" id="8448455at2"/>
<keyword evidence="3" id="KW-1185">Reference proteome</keyword>
<dbReference type="AlphaFoldDB" id="A0A1H8FAQ5"/>
<organism evidence="2 3">
    <name type="scientific">Palleronia pelagia</name>
    <dbReference type="NCBI Taxonomy" id="387096"/>
    <lineage>
        <taxon>Bacteria</taxon>
        <taxon>Pseudomonadati</taxon>
        <taxon>Pseudomonadota</taxon>
        <taxon>Alphaproteobacteria</taxon>
        <taxon>Rhodobacterales</taxon>
        <taxon>Roseobacteraceae</taxon>
        <taxon>Palleronia</taxon>
    </lineage>
</organism>
<gene>
    <name evidence="2" type="ORF">SAMN04488011_103268</name>
</gene>
<dbReference type="Proteomes" id="UP000199372">
    <property type="component" value="Unassembled WGS sequence"/>
</dbReference>
<accession>A0A1H8FAQ5</accession>
<sequence length="107" mass="11829">MSWLTRIAERLIEASRDAGDLSQLEGEGARLAIEESGLDPMEEAGMKVMKSEGVVPPEVTLYQRASQQRAALAAATTEAERRAAMSALSETQMRLAMMSERRRGLRY</sequence>
<dbReference type="RefSeq" id="WP_073127069.1">
    <property type="nucleotide sequence ID" value="NZ_FOCM01000003.1"/>
</dbReference>
<dbReference type="Pfam" id="PF09350">
    <property type="entry name" value="DJC28_CD"/>
    <property type="match status" value="1"/>
</dbReference>
<feature type="domain" description="DnaJ homologue subfamily C member 28 conserved" evidence="1">
    <location>
        <begin position="7"/>
        <end position="72"/>
    </location>
</feature>
<dbReference type="InterPro" id="IPR018961">
    <property type="entry name" value="DnaJ_homolog_subfam-C_membr-28"/>
</dbReference>
<dbReference type="EMBL" id="FOCM01000003">
    <property type="protein sequence ID" value="SEN28650.1"/>
    <property type="molecule type" value="Genomic_DNA"/>
</dbReference>
<name>A0A1H8FAQ5_9RHOB</name>
<proteinExistence type="predicted"/>
<evidence type="ECO:0000313" key="2">
    <source>
        <dbReference type="EMBL" id="SEN28650.1"/>
    </source>
</evidence>
<protein>
    <recommendedName>
        <fullName evidence="1">DnaJ homologue subfamily C member 28 conserved domain-containing protein</fullName>
    </recommendedName>
</protein>
<evidence type="ECO:0000259" key="1">
    <source>
        <dbReference type="Pfam" id="PF09350"/>
    </source>
</evidence>